<dbReference type="AlphaFoldDB" id="H5SQF4"/>
<keyword evidence="2" id="KW-0732">Signal</keyword>
<dbReference type="InterPro" id="IPR011042">
    <property type="entry name" value="6-blade_b-propeller_TolB-like"/>
</dbReference>
<evidence type="ECO:0000313" key="3">
    <source>
        <dbReference type="EMBL" id="BAL58390.1"/>
    </source>
</evidence>
<gene>
    <name evidence="3" type="ORF">HGMM_OP1C085</name>
</gene>
<evidence type="ECO:0000256" key="1">
    <source>
        <dbReference type="ARBA" id="ARBA00009820"/>
    </source>
</evidence>
<proteinExistence type="inferred from homology"/>
<dbReference type="Gene3D" id="2.120.10.30">
    <property type="entry name" value="TolB, C-terminal domain"/>
    <property type="match status" value="2"/>
</dbReference>
<feature type="signal peptide" evidence="2">
    <location>
        <begin position="1"/>
        <end position="21"/>
    </location>
</feature>
<dbReference type="SUPFAM" id="SSF82171">
    <property type="entry name" value="DPP6 N-terminal domain-like"/>
    <property type="match status" value="1"/>
</dbReference>
<feature type="chain" id="PRO_5003597517" evidence="2">
    <location>
        <begin position="22"/>
        <end position="920"/>
    </location>
</feature>
<dbReference type="InterPro" id="IPR011659">
    <property type="entry name" value="WD40"/>
</dbReference>
<dbReference type="PANTHER" id="PTHR36842:SF1">
    <property type="entry name" value="PROTEIN TOLB"/>
    <property type="match status" value="1"/>
</dbReference>
<dbReference type="PANTHER" id="PTHR36842">
    <property type="entry name" value="PROTEIN TOLB HOMOLOG"/>
    <property type="match status" value="1"/>
</dbReference>
<protein>
    <submittedName>
        <fullName evidence="3">Periplasmic component of the Tol biopolymer transport system</fullName>
    </submittedName>
</protein>
<dbReference type="Gene3D" id="2.40.160.50">
    <property type="entry name" value="membrane protein fhac: a member of the omp85/tpsb transporter family"/>
    <property type="match status" value="1"/>
</dbReference>
<comment type="similarity">
    <text evidence="1">Belongs to the TolB family.</text>
</comment>
<reference evidence="3" key="2">
    <citation type="journal article" date="2012" name="PLoS ONE">
        <title>A Deeply Branching Thermophilic Bacterium with an Ancient Acetyl-CoA Pathway Dominates a Subsurface Ecosystem.</title>
        <authorList>
            <person name="Takami H."/>
            <person name="Noguchi H."/>
            <person name="Takaki Y."/>
            <person name="Uchiyama I."/>
            <person name="Toyoda A."/>
            <person name="Nishi S."/>
            <person name="Chee G.-J."/>
            <person name="Arai W."/>
            <person name="Nunoura T."/>
            <person name="Itoh T."/>
            <person name="Hattori M."/>
            <person name="Takai K."/>
        </authorList>
    </citation>
    <scope>NUCLEOTIDE SEQUENCE</scope>
</reference>
<accession>H5SQF4</accession>
<name>H5SQF4_ACEAU</name>
<reference evidence="3" key="1">
    <citation type="journal article" date="2005" name="Environ. Microbiol.">
        <title>Genetic and functional properties of uncultivated thermophilic crenarchaeotes from a subsurface gold mine as revealed by analysis of genome fragments.</title>
        <authorList>
            <person name="Nunoura T."/>
            <person name="Hirayama H."/>
            <person name="Takami H."/>
            <person name="Oida H."/>
            <person name="Nishi S."/>
            <person name="Shimamura S."/>
            <person name="Suzuki Y."/>
            <person name="Inagaki F."/>
            <person name="Takai K."/>
            <person name="Nealson K.H."/>
            <person name="Horikoshi K."/>
        </authorList>
    </citation>
    <scope>NUCLEOTIDE SEQUENCE</scope>
</reference>
<evidence type="ECO:0000256" key="2">
    <source>
        <dbReference type="SAM" id="SignalP"/>
    </source>
</evidence>
<sequence length="920" mass="102964">MMRRLFIAGLLIACSALISHAQVTIFDPALVWQQLETPHFVIVFHQGLEQIAHETATVAEESYEIIQKEFGKAPTEKVYIVIVDFIDSIVGSATPIPQNTIYIGPAQMRLADWANVRLDSWIRVVVYHELVHIMDLDIATGANALLRSIFGRIVLPNTNKPITFIEGLAVYEKYKHLGESRLNDANTIMMIRQMVLDNTIPRFDEISRYYNRAAWPPVGLLVYNFSSWFLRYVEETYGPLSMRRFNDVNSASVMNTLSLLFFGDNFDTVLKKSLGKPADEVYAGFRTWLRQKFSAEIEAISREGLTASVRVTHLGWLSEQPAWSPDGKELVYSHRGPGRTGLRLIGADGEHDREILFGPGELPSFSPDGRSVLYTKLDFKDFYYAFSDVYLYDLEKKSERRLTYGARAYVAAFAPDGQTVYFAHHIGRDASTAISKLDLQSGKITPVQEFSDNSVTVHSLAVSPDGKTLAVSLWRRGGYQDIYLLDVSPEGGGELKAITQDKDEDLDPSFSPDGQYLLFSSDRGDYRVANLYAYKLSDGSFYKVTNTLTGAFDPAVSPDGTKIAFTGYSSDGYDIYLMPFDPQSWKSVSIQQETLPLWSGFQKTNFSIKPYDMIPSLLPKLWLPFSDGQSVGAVTFGQDVLGKHTYQIVAGWDFERSKPFYLFSYELAQILPVLTLSLSDTRDGTTQGISAVMPLALSIFQQQWLSASYDRADRPAKEPEHPAPWTEDVYAAQYTYQSVRGDDLWRDTLSVSVKGELISPSDAKPYRRLTVMLSEIFRLPIVEAHTLSIRLIGGWSDAEKAEDGFSVGGHTGEFAVRGFAEKVQQGQQALIASLEYRFPLATIERALGYWPVFFDDLRGGFFVDLGVAGKTLDMENLKLGFGAEISLSLTTGYFLNWAVRVGIAQGLGEPSPRVYLSMGM</sequence>
<dbReference type="Pfam" id="PF07676">
    <property type="entry name" value="PD40"/>
    <property type="match status" value="4"/>
</dbReference>
<dbReference type="EMBL" id="AP011800">
    <property type="protein sequence ID" value="BAL58390.1"/>
    <property type="molecule type" value="Genomic_DNA"/>
</dbReference>
<organism evidence="3">
    <name type="scientific">Acetithermum autotrophicum</name>
    <dbReference type="NCBI Taxonomy" id="1446466"/>
    <lineage>
        <taxon>Bacteria</taxon>
        <taxon>Candidatus Bipolaricaulota</taxon>
        <taxon>Candidatus Acetithermum</taxon>
    </lineage>
</organism>